<keyword evidence="1" id="KW-0805">Transcription regulation</keyword>
<evidence type="ECO:0000259" key="6">
    <source>
        <dbReference type="PROSITE" id="PS51294"/>
    </source>
</evidence>
<evidence type="ECO:0000256" key="2">
    <source>
        <dbReference type="ARBA" id="ARBA00023163"/>
    </source>
</evidence>
<feature type="region of interest" description="Disordered" evidence="4">
    <location>
        <begin position="251"/>
        <end position="274"/>
    </location>
</feature>
<dbReference type="Pfam" id="PF00249">
    <property type="entry name" value="Myb_DNA-binding"/>
    <property type="match status" value="1"/>
</dbReference>
<keyword evidence="3" id="KW-0539">Nucleus</keyword>
<organism evidence="7 8">
    <name type="scientific">Saprolegnia parasitica (strain CBS 223.65)</name>
    <dbReference type="NCBI Taxonomy" id="695850"/>
    <lineage>
        <taxon>Eukaryota</taxon>
        <taxon>Sar</taxon>
        <taxon>Stramenopiles</taxon>
        <taxon>Oomycota</taxon>
        <taxon>Saprolegniomycetes</taxon>
        <taxon>Saprolegniales</taxon>
        <taxon>Saprolegniaceae</taxon>
        <taxon>Saprolegnia</taxon>
    </lineage>
</organism>
<dbReference type="PROSITE" id="PS51294">
    <property type="entry name" value="HTH_MYB"/>
    <property type="match status" value="1"/>
</dbReference>
<dbReference type="CDD" id="cd00167">
    <property type="entry name" value="SANT"/>
    <property type="match status" value="1"/>
</dbReference>
<reference evidence="7 8" key="1">
    <citation type="journal article" date="2013" name="PLoS Genet.">
        <title>Distinctive expansion of potential virulence genes in the genome of the oomycete fish pathogen Saprolegnia parasitica.</title>
        <authorList>
            <person name="Jiang R.H."/>
            <person name="de Bruijn I."/>
            <person name="Haas B.J."/>
            <person name="Belmonte R."/>
            <person name="Lobach L."/>
            <person name="Christie J."/>
            <person name="van den Ackerveken G."/>
            <person name="Bottin A."/>
            <person name="Bulone V."/>
            <person name="Diaz-Moreno S.M."/>
            <person name="Dumas B."/>
            <person name="Fan L."/>
            <person name="Gaulin E."/>
            <person name="Govers F."/>
            <person name="Grenville-Briggs L.J."/>
            <person name="Horner N.R."/>
            <person name="Levin J.Z."/>
            <person name="Mammella M."/>
            <person name="Meijer H.J."/>
            <person name="Morris P."/>
            <person name="Nusbaum C."/>
            <person name="Oome S."/>
            <person name="Phillips A.J."/>
            <person name="van Rooyen D."/>
            <person name="Rzeszutek E."/>
            <person name="Saraiva M."/>
            <person name="Secombes C.J."/>
            <person name="Seidl M.F."/>
            <person name="Snel B."/>
            <person name="Stassen J.H."/>
            <person name="Sykes S."/>
            <person name="Tripathy S."/>
            <person name="van den Berg H."/>
            <person name="Vega-Arreguin J.C."/>
            <person name="Wawra S."/>
            <person name="Young S.K."/>
            <person name="Zeng Q."/>
            <person name="Dieguez-Uribeondo J."/>
            <person name="Russ C."/>
            <person name="Tyler B.M."/>
            <person name="van West P."/>
        </authorList>
    </citation>
    <scope>NUCLEOTIDE SEQUENCE [LARGE SCALE GENOMIC DNA]</scope>
    <source>
        <strain evidence="7 8">CBS 223.65</strain>
    </source>
</reference>
<protein>
    <submittedName>
        <fullName evidence="7">Uncharacterized protein</fullName>
    </submittedName>
</protein>
<dbReference type="VEuPathDB" id="FungiDB:SPRG_06725"/>
<proteinExistence type="predicted"/>
<dbReference type="GO" id="GO:0003677">
    <property type="term" value="F:DNA binding"/>
    <property type="evidence" value="ECO:0007669"/>
    <property type="project" value="InterPro"/>
</dbReference>
<dbReference type="OMA" id="HVSHYSS"/>
<dbReference type="RefSeq" id="XP_012200924.1">
    <property type="nucleotide sequence ID" value="XM_012345534.1"/>
</dbReference>
<dbReference type="PANTHER" id="PTHR12802:SF155">
    <property type="entry name" value="DEUBIQUITINASE MYSM1"/>
    <property type="match status" value="1"/>
</dbReference>
<dbReference type="Gene3D" id="1.10.10.60">
    <property type="entry name" value="Homeodomain-like"/>
    <property type="match status" value="1"/>
</dbReference>
<dbReference type="PANTHER" id="PTHR12802">
    <property type="entry name" value="SWI/SNF COMPLEX-RELATED"/>
    <property type="match status" value="1"/>
</dbReference>
<dbReference type="NCBIfam" id="TIGR01557">
    <property type="entry name" value="myb_SHAQKYF"/>
    <property type="match status" value="1"/>
</dbReference>
<dbReference type="SUPFAM" id="SSF46689">
    <property type="entry name" value="Homeodomain-like"/>
    <property type="match status" value="1"/>
</dbReference>
<feature type="domain" description="HTH myb-type" evidence="6">
    <location>
        <begin position="56"/>
        <end position="111"/>
    </location>
</feature>
<evidence type="ECO:0000313" key="8">
    <source>
        <dbReference type="Proteomes" id="UP000030745"/>
    </source>
</evidence>
<sequence length="274" mass="30658">MASISLTPPASLKTDSAGLTLALSPQHKISSLVDPVVTAPSTAASTPTTLASDAPKPVEGKGTWTKEEHERFLTAMEMYPNGPWKKIAEVVKSRTIRQTQTHAQKYREKLERRRRGLRTKHVVQNDMALRPTPYIPPYQAQVDAYYPSYHSPYQHVSHYSSQHHQVPAHPVHRPQYEHSYMAPPSSTPSGSYHDQSHYLPPPPPVSSLPPTTSYLQSTTHYNSHYDSAPMGQSLNLLWDPIKGEQSRSMLWDPVKSDTGRGQPVSAQRSAYFAE</sequence>
<dbReference type="SMART" id="SM00717">
    <property type="entry name" value="SANT"/>
    <property type="match status" value="1"/>
</dbReference>
<dbReference type="GeneID" id="24129055"/>
<feature type="domain" description="Myb-like" evidence="5">
    <location>
        <begin position="56"/>
        <end position="107"/>
    </location>
</feature>
<dbReference type="InterPro" id="IPR017930">
    <property type="entry name" value="Myb_dom"/>
</dbReference>
<dbReference type="STRING" id="695850.A0A067CPL4"/>
<gene>
    <name evidence="7" type="ORF">SPRG_06725</name>
</gene>
<feature type="compositionally biased region" description="Basic and acidic residues" evidence="4">
    <location>
        <begin position="56"/>
        <end position="65"/>
    </location>
</feature>
<dbReference type="PROSITE" id="PS50090">
    <property type="entry name" value="MYB_LIKE"/>
    <property type="match status" value="1"/>
</dbReference>
<feature type="compositionally biased region" description="Low complexity" evidence="4">
    <location>
        <begin position="42"/>
        <end position="55"/>
    </location>
</feature>
<evidence type="ECO:0000256" key="4">
    <source>
        <dbReference type="SAM" id="MobiDB-lite"/>
    </source>
</evidence>
<dbReference type="InterPro" id="IPR009057">
    <property type="entry name" value="Homeodomain-like_sf"/>
</dbReference>
<feature type="region of interest" description="Disordered" evidence="4">
    <location>
        <begin position="176"/>
        <end position="215"/>
    </location>
</feature>
<dbReference type="InterPro" id="IPR006447">
    <property type="entry name" value="Myb_dom_plants"/>
</dbReference>
<evidence type="ECO:0000259" key="5">
    <source>
        <dbReference type="PROSITE" id="PS50090"/>
    </source>
</evidence>
<dbReference type="InterPro" id="IPR001005">
    <property type="entry name" value="SANT/Myb"/>
</dbReference>
<accession>A0A067CPL4</accession>
<evidence type="ECO:0000313" key="7">
    <source>
        <dbReference type="EMBL" id="KDO28486.1"/>
    </source>
</evidence>
<dbReference type="AlphaFoldDB" id="A0A067CPL4"/>
<dbReference type="Proteomes" id="UP000030745">
    <property type="component" value="Unassembled WGS sequence"/>
</dbReference>
<keyword evidence="2" id="KW-0804">Transcription</keyword>
<name>A0A067CPL4_SAPPC</name>
<dbReference type="EMBL" id="KK583211">
    <property type="protein sequence ID" value="KDO28486.1"/>
    <property type="molecule type" value="Genomic_DNA"/>
</dbReference>
<dbReference type="OrthoDB" id="76017at2759"/>
<keyword evidence="8" id="KW-1185">Reference proteome</keyword>
<evidence type="ECO:0000256" key="3">
    <source>
        <dbReference type="ARBA" id="ARBA00023242"/>
    </source>
</evidence>
<feature type="region of interest" description="Disordered" evidence="4">
    <location>
        <begin position="42"/>
        <end position="65"/>
    </location>
</feature>
<dbReference type="KEGG" id="spar:SPRG_06725"/>
<evidence type="ECO:0000256" key="1">
    <source>
        <dbReference type="ARBA" id="ARBA00023015"/>
    </source>
</evidence>